<dbReference type="InterPro" id="IPR007820">
    <property type="entry name" value="AbrB_fam"/>
</dbReference>
<keyword evidence="1" id="KW-1133">Transmembrane helix</keyword>
<evidence type="ECO:0000313" key="2">
    <source>
        <dbReference type="EMBL" id="KGR90236.1"/>
    </source>
</evidence>
<feature type="transmembrane region" description="Helical" evidence="1">
    <location>
        <begin position="136"/>
        <end position="159"/>
    </location>
</feature>
<evidence type="ECO:0000256" key="1">
    <source>
        <dbReference type="SAM" id="Phobius"/>
    </source>
</evidence>
<feature type="transmembrane region" description="Helical" evidence="1">
    <location>
        <begin position="193"/>
        <end position="210"/>
    </location>
</feature>
<feature type="transmembrane region" description="Helical" evidence="1">
    <location>
        <begin position="73"/>
        <end position="97"/>
    </location>
</feature>
<feature type="transmembrane region" description="Helical" evidence="1">
    <location>
        <begin position="5"/>
        <end position="27"/>
    </location>
</feature>
<keyword evidence="1" id="KW-0472">Membrane</keyword>
<feature type="transmembrane region" description="Helical" evidence="1">
    <location>
        <begin position="171"/>
        <end position="188"/>
    </location>
</feature>
<keyword evidence="1" id="KW-0812">Transmembrane</keyword>
<dbReference type="GO" id="GO:0010468">
    <property type="term" value="P:regulation of gene expression"/>
    <property type="evidence" value="ECO:0007669"/>
    <property type="project" value="InterPro"/>
</dbReference>
<feature type="transmembrane region" description="Helical" evidence="1">
    <location>
        <begin position="250"/>
        <end position="271"/>
    </location>
</feature>
<evidence type="ECO:0000313" key="3">
    <source>
        <dbReference type="Proteomes" id="UP000030595"/>
    </source>
</evidence>
<dbReference type="eggNOG" id="COG3180">
    <property type="taxonomic scope" value="Bacteria"/>
</dbReference>
<feature type="transmembrane region" description="Helical" evidence="1">
    <location>
        <begin position="103"/>
        <end position="124"/>
    </location>
</feature>
<name>A0A0A3IZV5_9BACL</name>
<dbReference type="PANTHER" id="PTHR38457:SF1">
    <property type="entry name" value="REGULATOR ABRB-RELATED"/>
    <property type="match status" value="1"/>
</dbReference>
<organism evidence="2 3">
    <name type="scientific">Ureibacillus massiliensis 4400831 = CIP 108448 = CCUG 49529</name>
    <dbReference type="NCBI Taxonomy" id="1211035"/>
    <lineage>
        <taxon>Bacteria</taxon>
        <taxon>Bacillati</taxon>
        <taxon>Bacillota</taxon>
        <taxon>Bacilli</taxon>
        <taxon>Bacillales</taxon>
        <taxon>Caryophanaceae</taxon>
        <taxon>Ureibacillus</taxon>
    </lineage>
</organism>
<sequence>MVKVLVIGIIGAIVFDLIGIPIPWMLGPLVFNLIGQFFIKDLSMPKGLRNLGLIIVGYTIGSTFSYELFTGSALLWGFMIGINLLLIAFCFLLSYWVHKVGNVSWMTAVSCGIPGGLSQILAFAEDDKEVNLVAVTYFQVIRILTVIIFIPFLISGHFVQGIHVEWNVHDLPLLIVLFTGCGLSVMLGKKLRFPAYFIVLPILFVIFIQFTPIDVPSVPTDLNHIAQIFLGSYIGLLLKPHMLKLSKKLLLLGLGSAIILLIVTYGTSWILREALGMSFATSYLSTAPGGLDQMGLIASAVHAEVTVVVVFQLYRLLFIYFVIMPILYWVKGVKERGRIIEN</sequence>
<keyword evidence="3" id="KW-1185">Reference proteome</keyword>
<comment type="caution">
    <text evidence="2">The sequence shown here is derived from an EMBL/GenBank/DDBJ whole genome shotgun (WGS) entry which is preliminary data.</text>
</comment>
<feature type="transmembrane region" description="Helical" evidence="1">
    <location>
        <begin position="222"/>
        <end position="238"/>
    </location>
</feature>
<proteinExistence type="predicted"/>
<dbReference type="NCBIfam" id="TIGR03082">
    <property type="entry name" value="Gneg_AbrB_dup"/>
    <property type="match status" value="2"/>
</dbReference>
<dbReference type="PIRSF" id="PIRSF038991">
    <property type="entry name" value="Protein_AbrB"/>
    <property type="match status" value="1"/>
</dbReference>
<dbReference type="InterPro" id="IPR017516">
    <property type="entry name" value="AbrB_dup"/>
</dbReference>
<protein>
    <recommendedName>
        <fullName evidence="4">Ammonia monooxygenase</fullName>
    </recommendedName>
</protein>
<feature type="transmembrane region" description="Helical" evidence="1">
    <location>
        <begin position="313"/>
        <end position="330"/>
    </location>
</feature>
<feature type="transmembrane region" description="Helical" evidence="1">
    <location>
        <begin position="47"/>
        <end position="66"/>
    </location>
</feature>
<reference evidence="2 3" key="1">
    <citation type="submission" date="2014-02" db="EMBL/GenBank/DDBJ databases">
        <title>Draft genome sequence of Lysinibacillus massiliensis CCUG 49529.</title>
        <authorList>
            <person name="Zhang F."/>
            <person name="Wang G."/>
            <person name="Zhang L."/>
        </authorList>
    </citation>
    <scope>NUCLEOTIDE SEQUENCE [LARGE SCALE GENOMIC DNA]</scope>
    <source>
        <strain evidence="2 3">CCUG 49529</strain>
    </source>
</reference>
<gene>
    <name evidence="2" type="ORF">CD30_12780</name>
</gene>
<dbReference type="EMBL" id="JPVQ01000023">
    <property type="protein sequence ID" value="KGR90236.1"/>
    <property type="molecule type" value="Genomic_DNA"/>
</dbReference>
<dbReference type="Proteomes" id="UP000030595">
    <property type="component" value="Unassembled WGS sequence"/>
</dbReference>
<evidence type="ECO:0008006" key="4">
    <source>
        <dbReference type="Google" id="ProtNLM"/>
    </source>
</evidence>
<dbReference type="PANTHER" id="PTHR38457">
    <property type="entry name" value="REGULATOR ABRB-RELATED"/>
    <property type="match status" value="1"/>
</dbReference>
<dbReference type="Pfam" id="PF05145">
    <property type="entry name" value="AbrB"/>
    <property type="match status" value="1"/>
</dbReference>
<accession>A0A0A3IZV5</accession>
<dbReference type="GO" id="GO:0016020">
    <property type="term" value="C:membrane"/>
    <property type="evidence" value="ECO:0007669"/>
    <property type="project" value="InterPro"/>
</dbReference>
<dbReference type="AlphaFoldDB" id="A0A0A3IZV5"/>